<feature type="domain" description="N-acetyltransferase" evidence="1">
    <location>
        <begin position="1"/>
        <end position="183"/>
    </location>
</feature>
<protein>
    <submittedName>
        <fullName evidence="2">GNAT family N-acetyltransferase</fullName>
    </submittedName>
</protein>
<dbReference type="EMBL" id="JAESVD010000006">
    <property type="protein sequence ID" value="MBL4913953.1"/>
    <property type="molecule type" value="Genomic_DNA"/>
</dbReference>
<evidence type="ECO:0000259" key="1">
    <source>
        <dbReference type="PROSITE" id="PS51186"/>
    </source>
</evidence>
<organism evidence="2 3">
    <name type="scientific">Shewanella schlegeliana</name>
    <dbReference type="NCBI Taxonomy" id="190308"/>
    <lineage>
        <taxon>Bacteria</taxon>
        <taxon>Pseudomonadati</taxon>
        <taxon>Pseudomonadota</taxon>
        <taxon>Gammaproteobacteria</taxon>
        <taxon>Alteromonadales</taxon>
        <taxon>Shewanellaceae</taxon>
        <taxon>Shewanella</taxon>
    </lineage>
</organism>
<comment type="caution">
    <text evidence="2">The sequence shown here is derived from an EMBL/GenBank/DDBJ whole genome shotgun (WGS) entry which is preliminary data.</text>
</comment>
<dbReference type="CDD" id="cd04301">
    <property type="entry name" value="NAT_SF"/>
    <property type="match status" value="1"/>
</dbReference>
<evidence type="ECO:0000313" key="3">
    <source>
        <dbReference type="Proteomes" id="UP000604898"/>
    </source>
</evidence>
<sequence length="183" mass="19982">MIVPLTPIHFDAVIALGNQVHGDGYLDAKSLAHIVSLGYKKGINSCFVAIEKGALLGFRLCYAPGQWPIDKWCSPKLWGIEEECVGYFKCNTVAKDARGKGLGGRLLQASISALTQQGATAGVSHLWQQSPNNAAVKYFTKAGGKLIYEHPNRWNDTEEHPDYVCILCGPNCHCVACEMLLTF</sequence>
<dbReference type="Proteomes" id="UP000604898">
    <property type="component" value="Unassembled WGS sequence"/>
</dbReference>
<evidence type="ECO:0000313" key="2">
    <source>
        <dbReference type="EMBL" id="MBL4913953.1"/>
    </source>
</evidence>
<gene>
    <name evidence="2" type="ORF">JMA39_12590</name>
</gene>
<name>A0ABS1SZH8_9GAMM</name>
<dbReference type="InterPro" id="IPR016181">
    <property type="entry name" value="Acyl_CoA_acyltransferase"/>
</dbReference>
<accession>A0ABS1SZH8</accession>
<dbReference type="PROSITE" id="PS51186">
    <property type="entry name" value="GNAT"/>
    <property type="match status" value="1"/>
</dbReference>
<reference evidence="2 3" key="1">
    <citation type="submission" date="2021-01" db="EMBL/GenBank/DDBJ databases">
        <title>Genome sequence of Shewanella schlegeliana JCM 11561.</title>
        <authorList>
            <person name="Zhang H."/>
            <person name="Li C."/>
        </authorList>
    </citation>
    <scope>NUCLEOTIDE SEQUENCE [LARGE SCALE GENOMIC DNA]</scope>
    <source>
        <strain evidence="2 3">JCM 11561</strain>
    </source>
</reference>
<dbReference type="SUPFAM" id="SSF55729">
    <property type="entry name" value="Acyl-CoA N-acyltransferases (Nat)"/>
    <property type="match status" value="1"/>
</dbReference>
<proteinExistence type="predicted"/>
<keyword evidence="3" id="KW-1185">Reference proteome</keyword>
<dbReference type="Pfam" id="PF00583">
    <property type="entry name" value="Acetyltransf_1"/>
    <property type="match status" value="1"/>
</dbReference>
<dbReference type="Gene3D" id="3.40.630.30">
    <property type="match status" value="1"/>
</dbReference>
<dbReference type="InterPro" id="IPR000182">
    <property type="entry name" value="GNAT_dom"/>
</dbReference>
<dbReference type="RefSeq" id="WP_202722203.1">
    <property type="nucleotide sequence ID" value="NZ_BPEX01000046.1"/>
</dbReference>